<comment type="caution">
    <text evidence="2">The sequence shown here is derived from an EMBL/GenBank/DDBJ whole genome shotgun (WGS) entry which is preliminary data.</text>
</comment>
<proteinExistence type="predicted"/>
<protein>
    <submittedName>
        <fullName evidence="2">Uncharacterized protein</fullName>
    </submittedName>
</protein>
<evidence type="ECO:0000313" key="3">
    <source>
        <dbReference type="Proteomes" id="UP000314294"/>
    </source>
</evidence>
<organism evidence="2 3">
    <name type="scientific">Liparis tanakae</name>
    <name type="common">Tanaka's snailfish</name>
    <dbReference type="NCBI Taxonomy" id="230148"/>
    <lineage>
        <taxon>Eukaryota</taxon>
        <taxon>Metazoa</taxon>
        <taxon>Chordata</taxon>
        <taxon>Craniata</taxon>
        <taxon>Vertebrata</taxon>
        <taxon>Euteleostomi</taxon>
        <taxon>Actinopterygii</taxon>
        <taxon>Neopterygii</taxon>
        <taxon>Teleostei</taxon>
        <taxon>Neoteleostei</taxon>
        <taxon>Acanthomorphata</taxon>
        <taxon>Eupercaria</taxon>
        <taxon>Perciformes</taxon>
        <taxon>Cottioidei</taxon>
        <taxon>Cottales</taxon>
        <taxon>Liparidae</taxon>
        <taxon>Liparis</taxon>
    </lineage>
</organism>
<evidence type="ECO:0000256" key="1">
    <source>
        <dbReference type="SAM" id="MobiDB-lite"/>
    </source>
</evidence>
<dbReference type="AlphaFoldDB" id="A0A4Z2EKJ3"/>
<feature type="region of interest" description="Disordered" evidence="1">
    <location>
        <begin position="34"/>
        <end position="55"/>
    </location>
</feature>
<accession>A0A4Z2EKJ3</accession>
<dbReference type="EMBL" id="SRLO01005837">
    <property type="protein sequence ID" value="TNN29278.1"/>
    <property type="molecule type" value="Genomic_DNA"/>
</dbReference>
<evidence type="ECO:0000313" key="2">
    <source>
        <dbReference type="EMBL" id="TNN29278.1"/>
    </source>
</evidence>
<dbReference type="Proteomes" id="UP000314294">
    <property type="component" value="Unassembled WGS sequence"/>
</dbReference>
<feature type="compositionally biased region" description="Basic and acidic residues" evidence="1">
    <location>
        <begin position="39"/>
        <end position="53"/>
    </location>
</feature>
<keyword evidence="3" id="KW-1185">Reference proteome</keyword>
<name>A0A4Z2EKJ3_9TELE</name>
<reference evidence="2 3" key="1">
    <citation type="submission" date="2019-03" db="EMBL/GenBank/DDBJ databases">
        <title>First draft genome of Liparis tanakae, snailfish: a comprehensive survey of snailfish specific genes.</title>
        <authorList>
            <person name="Kim W."/>
            <person name="Song I."/>
            <person name="Jeong J.-H."/>
            <person name="Kim D."/>
            <person name="Kim S."/>
            <person name="Ryu S."/>
            <person name="Song J.Y."/>
            <person name="Lee S.K."/>
        </authorList>
    </citation>
    <scope>NUCLEOTIDE SEQUENCE [LARGE SCALE GENOMIC DNA]</scope>
    <source>
        <tissue evidence="2">Muscle</tissue>
    </source>
</reference>
<gene>
    <name evidence="2" type="ORF">EYF80_060573</name>
</gene>
<sequence>MVLLQSDAIEEPFPVPEAPEGCIVWSQTHRVKSVSANEHNQKNTFDKVSRDEPPPGGRVLRMCGGTQEAVVISVQLQNANRQPARLEGAAALLQLQQTTFS</sequence>